<reference evidence="6 7" key="1">
    <citation type="submission" date="2015-11" db="EMBL/GenBank/DDBJ databases">
        <title>Aspergillus lentulus strain IFM 54703T.</title>
        <authorList>
            <person name="Kusuya Y."/>
            <person name="Sakai K."/>
            <person name="Kamei K."/>
            <person name="Takahashi H."/>
            <person name="Yaguchi T."/>
        </authorList>
    </citation>
    <scope>NUCLEOTIDE SEQUENCE [LARGE SCALE GENOMIC DNA]</scope>
    <source>
        <strain evidence="6 7">IFM 54703</strain>
    </source>
</reference>
<feature type="repeat" description="ANK" evidence="3">
    <location>
        <begin position="890"/>
        <end position="922"/>
    </location>
</feature>
<dbReference type="Gene3D" id="1.25.40.20">
    <property type="entry name" value="Ankyrin repeat-containing domain"/>
    <property type="match status" value="2"/>
</dbReference>
<keyword evidence="1" id="KW-0677">Repeat</keyword>
<evidence type="ECO:0000256" key="1">
    <source>
        <dbReference type="ARBA" id="ARBA00022737"/>
    </source>
</evidence>
<organism evidence="6 7">
    <name type="scientific">Aspergillus lentulus</name>
    <dbReference type="NCBI Taxonomy" id="293939"/>
    <lineage>
        <taxon>Eukaryota</taxon>
        <taxon>Fungi</taxon>
        <taxon>Dikarya</taxon>
        <taxon>Ascomycota</taxon>
        <taxon>Pezizomycotina</taxon>
        <taxon>Eurotiomycetes</taxon>
        <taxon>Eurotiomycetidae</taxon>
        <taxon>Eurotiales</taxon>
        <taxon>Aspergillaceae</taxon>
        <taxon>Aspergillus</taxon>
        <taxon>Aspergillus subgen. Fumigati</taxon>
    </lineage>
</organism>
<evidence type="ECO:0000259" key="5">
    <source>
        <dbReference type="Pfam" id="PF24883"/>
    </source>
</evidence>
<dbReference type="SUPFAM" id="SSF52540">
    <property type="entry name" value="P-loop containing nucleoside triphosphate hydrolases"/>
    <property type="match status" value="1"/>
</dbReference>
<dbReference type="PROSITE" id="PS50297">
    <property type="entry name" value="ANK_REP_REGION"/>
    <property type="match status" value="11"/>
</dbReference>
<dbReference type="SMART" id="SM00248">
    <property type="entry name" value="ANK"/>
    <property type="match status" value="15"/>
</dbReference>
<dbReference type="PRINTS" id="PR01415">
    <property type="entry name" value="ANKYRIN"/>
</dbReference>
<dbReference type="PANTHER" id="PTHR24123">
    <property type="entry name" value="ANKYRIN REPEAT-CONTAINING"/>
    <property type="match status" value="1"/>
</dbReference>
<evidence type="ECO:0000256" key="2">
    <source>
        <dbReference type="ARBA" id="ARBA00023043"/>
    </source>
</evidence>
<feature type="repeat" description="ANK" evidence="3">
    <location>
        <begin position="1060"/>
        <end position="1092"/>
    </location>
</feature>
<feature type="domain" description="Nephrocystin 3-like N-terminal" evidence="5">
    <location>
        <begin position="341"/>
        <end position="509"/>
    </location>
</feature>
<evidence type="ECO:0000256" key="4">
    <source>
        <dbReference type="SAM" id="MobiDB-lite"/>
    </source>
</evidence>
<feature type="repeat" description="ANK" evidence="3">
    <location>
        <begin position="1225"/>
        <end position="1257"/>
    </location>
</feature>
<dbReference type="PROSITE" id="PS50088">
    <property type="entry name" value="ANK_REPEAT"/>
    <property type="match status" value="12"/>
</dbReference>
<sequence>MITLSHFPRHLCTPPRISSMPVHATMGSFRALCCSKSDRKNNDQPTPPKPSTQPRPEKQTQKPPANVKVDTSSTDVTQEKPGPRDLWKEAYEGLDPECKKYVARNDSSATDAINGVIQQTTARYEEWKKDGLRIARKDGDEINLRDSAEKIINAAMKANNLISTFVSFDPTGHASSAWTVIAFGMSIVQNTLDRRDAIFAASEYLAQKLAFYSLIDANYRNQGVGSDHELDEALRSVYSAILSFAAEVRKAQDENVASRTAQSVFALTEQPLSQLKDAINEKGASAQEWAHLAANLGDRKVAAAHLATIKSVECKVLSADSPHSRDEYLLKRELQKKRIGDTGNWLLESKDYLEWKYNSGSLLWLPGISGCGKSVLCSTVIRDIEQECQLDDAKYLAYWYFQFGDEKTQSVDSMTRSLIRQLSRSPLLPSVVKIWNEHRLKGSEPDSQAISNLLDDVVSSIPGNVYLIFDALDECPVNAYSKERRSLLSLLTGLLERYRSKVHILATSRAEQDIKEKLEVFCKIDLEARLADDVKTFVTTSIAQPPLKRLNENIKGLIQEKLLSSKERRFRWAELQIAEIEKCRREKDIEVALDTIPQTLEASYLKILNALEPRDVPLARDILMTICTSPIALDLKMVAAIVGLDFPDSILEICTTSLISEFDGKIRVAHFSVQEFLIVDGSNQHQHECQFSTMDGHRFLATSTVDYLLEQNNLLTKEELGKLPYFEYAAREWNTIVAAVGENSPVRSDLQPKINRLFTEPNVYINWARYWTDGFVFRNYEGAELVERCDRPIQLASRFGIAQTVEELMNQGADAEAIYDESGSRALRSAAHQGHKRVVEILLDRGADINALSGVFASTALGEASREGHEDIVLMLLDRGADVNIVGRRKYGSALADATKNGQYRIMRLLLDNGATVASRNDDGYGALVAAARSDDKQGLRILLDHIEDIDAEGTEYRSALHCTARDGNAEAMRLLLDRATDVNGPNVRGRPDKGPLIQVAASSGAEEAVRVLLDRGADVNAHDPGEATALEAASIEGHENIVELLLKHGADANIQDPNEEEGALQLASREGHASIVQLLVDHGADIEVQGAFTSPLRLAAMRGHEKVVQILLERGASVNARKGETGGAAIHGASANGHDGVVRILLDHGADPSMVGGKIALPALTHGVFKGDKDVVQLLLDWGVDINAPGGNGLTALACAADKGREEILEILLDHGADVNANGECSTALQHAASKGHEKMVQILLDRGANVNLRGGDLDTAVKEASSNGHEGIVRLLLDRGAEPIAT</sequence>
<feature type="repeat" description="ANK" evidence="3">
    <location>
        <begin position="993"/>
        <end position="1025"/>
    </location>
</feature>
<feature type="region of interest" description="Disordered" evidence="4">
    <location>
        <begin position="1"/>
        <end position="20"/>
    </location>
</feature>
<dbReference type="PANTHER" id="PTHR24123:SF33">
    <property type="entry name" value="PROTEIN HOS4"/>
    <property type="match status" value="1"/>
</dbReference>
<dbReference type="SUPFAM" id="SSF48403">
    <property type="entry name" value="Ankyrin repeat"/>
    <property type="match status" value="2"/>
</dbReference>
<dbReference type="InterPro" id="IPR027417">
    <property type="entry name" value="P-loop_NTPase"/>
</dbReference>
<protein>
    <recommendedName>
        <fullName evidence="5">Nephrocystin 3-like N-terminal domain-containing protein</fullName>
    </recommendedName>
</protein>
<keyword evidence="2 3" id="KW-0040">ANK repeat</keyword>
<feature type="repeat" description="ANK" evidence="3">
    <location>
        <begin position="856"/>
        <end position="888"/>
    </location>
</feature>
<evidence type="ECO:0000313" key="7">
    <source>
        <dbReference type="Proteomes" id="UP000051487"/>
    </source>
</evidence>
<proteinExistence type="predicted"/>
<evidence type="ECO:0000313" key="6">
    <source>
        <dbReference type="EMBL" id="GAQ10062.1"/>
    </source>
</evidence>
<feature type="repeat" description="ANK" evidence="3">
    <location>
        <begin position="822"/>
        <end position="854"/>
    </location>
</feature>
<evidence type="ECO:0000256" key="3">
    <source>
        <dbReference type="PROSITE-ProRule" id="PRU00023"/>
    </source>
</evidence>
<dbReference type="Pfam" id="PF00023">
    <property type="entry name" value="Ank"/>
    <property type="match status" value="2"/>
</dbReference>
<feature type="repeat" description="ANK" evidence="3">
    <location>
        <begin position="1193"/>
        <end position="1225"/>
    </location>
</feature>
<dbReference type="Pfam" id="PF24883">
    <property type="entry name" value="NPHP3_N"/>
    <property type="match status" value="1"/>
</dbReference>
<dbReference type="Pfam" id="PF12796">
    <property type="entry name" value="Ank_2"/>
    <property type="match status" value="4"/>
</dbReference>
<dbReference type="Gene3D" id="3.40.50.300">
    <property type="entry name" value="P-loop containing nucleotide triphosphate hydrolases"/>
    <property type="match status" value="1"/>
</dbReference>
<gene>
    <name evidence="6" type="ORF">ALT_7383</name>
</gene>
<dbReference type="InterPro" id="IPR051165">
    <property type="entry name" value="Multifunctional_ANK_Repeat"/>
</dbReference>
<feature type="region of interest" description="Disordered" evidence="4">
    <location>
        <begin position="36"/>
        <end position="84"/>
    </location>
</feature>
<comment type="caution">
    <text evidence="6">The sequence shown here is derived from an EMBL/GenBank/DDBJ whole genome shotgun (WGS) entry which is preliminary data.</text>
</comment>
<dbReference type="InterPro" id="IPR036770">
    <property type="entry name" value="Ankyrin_rpt-contain_sf"/>
</dbReference>
<dbReference type="EMBL" id="BCLY01000013">
    <property type="protein sequence ID" value="GAQ10062.1"/>
    <property type="molecule type" value="Genomic_DNA"/>
</dbReference>
<dbReference type="InterPro" id="IPR002110">
    <property type="entry name" value="Ankyrin_rpt"/>
</dbReference>
<feature type="repeat" description="ANK" evidence="3">
    <location>
        <begin position="956"/>
        <end position="988"/>
    </location>
</feature>
<accession>A0AAN4PPY2</accession>
<name>A0AAN4PPY2_ASPLE</name>
<feature type="repeat" description="ANK" evidence="3">
    <location>
        <begin position="1126"/>
        <end position="1158"/>
    </location>
</feature>
<feature type="repeat" description="ANK" evidence="3">
    <location>
        <begin position="1026"/>
        <end position="1058"/>
    </location>
</feature>
<dbReference type="Proteomes" id="UP000051487">
    <property type="component" value="Unassembled WGS sequence"/>
</dbReference>
<dbReference type="InterPro" id="IPR056884">
    <property type="entry name" value="NPHP3-like_N"/>
</dbReference>
<feature type="repeat" description="ANK" evidence="3">
    <location>
        <begin position="1092"/>
        <end position="1124"/>
    </location>
</feature>
<feature type="repeat" description="ANK" evidence="3">
    <location>
        <begin position="1258"/>
        <end position="1288"/>
    </location>
</feature>